<dbReference type="InterPro" id="IPR029476">
    <property type="entry name" value="DNase_NucA_NucB"/>
</dbReference>
<feature type="domain" description="Deoxyribonuclease NucA/NucB" evidence="2">
    <location>
        <begin position="215"/>
        <end position="281"/>
    </location>
</feature>
<protein>
    <recommendedName>
        <fullName evidence="2">Deoxyribonuclease NucA/NucB domain-containing protein</fullName>
    </recommendedName>
</protein>
<evidence type="ECO:0000256" key="1">
    <source>
        <dbReference type="SAM" id="MobiDB-lite"/>
    </source>
</evidence>
<feature type="region of interest" description="Disordered" evidence="1">
    <location>
        <begin position="185"/>
        <end position="260"/>
    </location>
</feature>
<accession>A0ABP6NDL8</accession>
<keyword evidence="4" id="KW-1185">Reference proteome</keyword>
<organism evidence="3 4">
    <name type="scientific">Planomonospora alba</name>
    <dbReference type="NCBI Taxonomy" id="161354"/>
    <lineage>
        <taxon>Bacteria</taxon>
        <taxon>Bacillati</taxon>
        <taxon>Actinomycetota</taxon>
        <taxon>Actinomycetes</taxon>
        <taxon>Streptosporangiales</taxon>
        <taxon>Streptosporangiaceae</taxon>
        <taxon>Planomonospora</taxon>
    </lineage>
</organism>
<name>A0ABP6NDL8_9ACTN</name>
<reference evidence="4" key="1">
    <citation type="journal article" date="2019" name="Int. J. Syst. Evol. Microbiol.">
        <title>The Global Catalogue of Microorganisms (GCM) 10K type strain sequencing project: providing services to taxonomists for standard genome sequencing and annotation.</title>
        <authorList>
            <consortium name="The Broad Institute Genomics Platform"/>
            <consortium name="The Broad Institute Genome Sequencing Center for Infectious Disease"/>
            <person name="Wu L."/>
            <person name="Ma J."/>
        </authorList>
    </citation>
    <scope>NUCLEOTIDE SEQUENCE [LARGE SCALE GENOMIC DNA]</scope>
    <source>
        <strain evidence="4">JCM 9373</strain>
    </source>
</reference>
<evidence type="ECO:0000313" key="3">
    <source>
        <dbReference type="EMBL" id="GAA3144792.1"/>
    </source>
</evidence>
<dbReference type="Proteomes" id="UP001500320">
    <property type="component" value="Unassembled WGS sequence"/>
</dbReference>
<proteinExistence type="predicted"/>
<dbReference type="Pfam" id="PF14040">
    <property type="entry name" value="DNase_NucA_NucB"/>
    <property type="match status" value="1"/>
</dbReference>
<dbReference type="EMBL" id="BAAAUT010000031">
    <property type="protein sequence ID" value="GAA3144792.1"/>
    <property type="molecule type" value="Genomic_DNA"/>
</dbReference>
<evidence type="ECO:0000259" key="2">
    <source>
        <dbReference type="Pfam" id="PF14040"/>
    </source>
</evidence>
<evidence type="ECO:0000313" key="4">
    <source>
        <dbReference type="Proteomes" id="UP001500320"/>
    </source>
</evidence>
<comment type="caution">
    <text evidence="3">The sequence shown here is derived from an EMBL/GenBank/DDBJ whole genome shotgun (WGS) entry which is preliminary data.</text>
</comment>
<gene>
    <name evidence="3" type="ORF">GCM10010466_39850</name>
</gene>
<sequence>MTNRTEACMVEGAYLQIFEVPTGRLIGGINYNVFNFAYTSPRLLTWAQQQQVSVYAAWGQWSGTMISGVGDCSGDCTLAGGSFSPQLLKLNQTPAPGGEFFFDSTATTRGSIGWADTEITSTFTNPTWVNPVEAASATPWSRVRCDHAFPGNSVPGCVIPDFDPTMTYSKSGPYPELADHIADAQASGLPGAPDSDPLHRLTDPDLSQQNRDTACPRSLPRPPGKSCDEYPMASTHEGAHTGNGDFSRRMIDETQNSNGGSDLNTFYYNNRVIENDAFYVSIIP</sequence>